<accession>A0A443IFU6</accession>
<dbReference type="EMBL" id="JMEE01000006">
    <property type="protein sequence ID" value="RWR02912.1"/>
    <property type="molecule type" value="Genomic_DNA"/>
</dbReference>
<organism evidence="2 3">
    <name type="scientific">[Pantoea] beijingensis</name>
    <dbReference type="NCBI Taxonomy" id="1324864"/>
    <lineage>
        <taxon>Bacteria</taxon>
        <taxon>Pseudomonadati</taxon>
        <taxon>Pseudomonadota</taxon>
        <taxon>Gammaproteobacteria</taxon>
        <taxon>Enterobacterales</taxon>
        <taxon>Erwiniaceae</taxon>
        <taxon>Erwinia</taxon>
    </lineage>
</organism>
<feature type="transmembrane region" description="Helical" evidence="1">
    <location>
        <begin position="90"/>
        <end position="109"/>
    </location>
</feature>
<feature type="transmembrane region" description="Helical" evidence="1">
    <location>
        <begin position="6"/>
        <end position="26"/>
    </location>
</feature>
<dbReference type="NCBIfam" id="NF007711">
    <property type="entry name" value="PRK10408.1"/>
    <property type="match status" value="1"/>
</dbReference>
<feature type="transmembrane region" description="Helical" evidence="1">
    <location>
        <begin position="38"/>
        <end position="58"/>
    </location>
</feature>
<dbReference type="AlphaFoldDB" id="A0A443IFU6"/>
<feature type="transmembrane region" description="Helical" evidence="1">
    <location>
        <begin position="64"/>
        <end position="83"/>
    </location>
</feature>
<dbReference type="InterPro" id="IPR008407">
    <property type="entry name" value="Brnchd-chn_aa_trnsp_AzlD"/>
</dbReference>
<evidence type="ECO:0000313" key="2">
    <source>
        <dbReference type="EMBL" id="RWR02912.1"/>
    </source>
</evidence>
<proteinExistence type="predicted"/>
<dbReference type="Pfam" id="PF05437">
    <property type="entry name" value="AzlD"/>
    <property type="match status" value="1"/>
</dbReference>
<keyword evidence="3" id="KW-1185">Reference proteome</keyword>
<evidence type="ECO:0000313" key="3">
    <source>
        <dbReference type="Proteomes" id="UP000288794"/>
    </source>
</evidence>
<keyword evidence="1" id="KW-0812">Transmembrane</keyword>
<gene>
    <name evidence="2" type="ORF">ED28_05045</name>
</gene>
<comment type="caution">
    <text evidence="2">The sequence shown here is derived from an EMBL/GenBank/DDBJ whole genome shotgun (WGS) entry which is preliminary data.</text>
</comment>
<evidence type="ECO:0000256" key="1">
    <source>
        <dbReference type="SAM" id="Phobius"/>
    </source>
</evidence>
<name>A0A443IFU6_9GAMM</name>
<dbReference type="Proteomes" id="UP000288794">
    <property type="component" value="Unassembled WGS sequence"/>
</dbReference>
<dbReference type="RefSeq" id="WP_128175838.1">
    <property type="nucleotide sequence ID" value="NZ_CP071409.1"/>
</dbReference>
<keyword evidence="1" id="KW-1133">Transmembrane helix</keyword>
<keyword evidence="1" id="KW-0472">Membrane</keyword>
<sequence length="113" mass="12236">MNTQVLALGLLVGTVNFLFRYLPLRLSTAKTSASVRRGMTALLLDSIGIASICALLVVSSVPDILLNHGRLLPTLVGFGLLYLTFYKTRSIIFSTLLSALGYGVTWKLLMMAS</sequence>
<reference evidence="2 3" key="1">
    <citation type="submission" date="2014-04" db="EMBL/GenBank/DDBJ databases">
        <title>Draft genome sequence of Pantoea beijingensis strain LMG 27579, an emerging pathogen to Pleurotus eryngii with potential industrial application.</title>
        <authorList>
            <person name="Xu F."/>
            <person name="Liu Y."/>
            <person name="Wang S."/>
            <person name="Yin Y."/>
            <person name="Ma Y."/>
            <person name="Zhao S."/>
            <person name="Rong C."/>
        </authorList>
    </citation>
    <scope>NUCLEOTIDE SEQUENCE [LARGE SCALE GENOMIC DNA]</scope>
    <source>
        <strain evidence="2 3">LMG 27579</strain>
    </source>
</reference>
<protein>
    <submittedName>
        <fullName evidence="2">L-valine exporter</fullName>
    </submittedName>
</protein>